<evidence type="ECO:0000256" key="5">
    <source>
        <dbReference type="SAM" id="MobiDB-lite"/>
    </source>
</evidence>
<dbReference type="PANTHER" id="PTHR23501:SF102">
    <property type="entry name" value="DRUG TRANSPORTER, PUTATIVE (AFU_ORTHOLOGUE AFUA_3G08530)-RELATED"/>
    <property type="match status" value="1"/>
</dbReference>
<feature type="transmembrane region" description="Helical" evidence="6">
    <location>
        <begin position="202"/>
        <end position="222"/>
    </location>
</feature>
<feature type="transmembrane region" description="Helical" evidence="6">
    <location>
        <begin position="173"/>
        <end position="196"/>
    </location>
</feature>
<gene>
    <name evidence="8" type="ORF">B0H16DRAFT_1768815</name>
</gene>
<reference evidence="8" key="1">
    <citation type="submission" date="2023-03" db="EMBL/GenBank/DDBJ databases">
        <title>Massive genome expansion in bonnet fungi (Mycena s.s.) driven by repeated elements and novel gene families across ecological guilds.</title>
        <authorList>
            <consortium name="Lawrence Berkeley National Laboratory"/>
            <person name="Harder C.B."/>
            <person name="Miyauchi S."/>
            <person name="Viragh M."/>
            <person name="Kuo A."/>
            <person name="Thoen E."/>
            <person name="Andreopoulos B."/>
            <person name="Lu D."/>
            <person name="Skrede I."/>
            <person name="Drula E."/>
            <person name="Henrissat B."/>
            <person name="Morin E."/>
            <person name="Kohler A."/>
            <person name="Barry K."/>
            <person name="LaButti K."/>
            <person name="Morin E."/>
            <person name="Salamov A."/>
            <person name="Lipzen A."/>
            <person name="Mereny Z."/>
            <person name="Hegedus B."/>
            <person name="Baldrian P."/>
            <person name="Stursova M."/>
            <person name="Weitz H."/>
            <person name="Taylor A."/>
            <person name="Grigoriev I.V."/>
            <person name="Nagy L.G."/>
            <person name="Martin F."/>
            <person name="Kauserud H."/>
        </authorList>
    </citation>
    <scope>NUCLEOTIDE SEQUENCE</scope>
    <source>
        <strain evidence="8">CBHHK182m</strain>
    </source>
</reference>
<protein>
    <submittedName>
        <fullName evidence="8">Iron permease</fullName>
    </submittedName>
</protein>
<keyword evidence="4 6" id="KW-0472">Membrane</keyword>
<feature type="transmembrane region" description="Helical" evidence="6">
    <location>
        <begin position="362"/>
        <end position="378"/>
    </location>
</feature>
<feature type="transmembrane region" description="Helical" evidence="6">
    <location>
        <begin position="243"/>
        <end position="262"/>
    </location>
</feature>
<evidence type="ECO:0000256" key="2">
    <source>
        <dbReference type="ARBA" id="ARBA00022692"/>
    </source>
</evidence>
<comment type="subcellular location">
    <subcellularLocation>
        <location evidence="1">Membrane</location>
        <topology evidence="1">Multi-pass membrane protein</topology>
    </subcellularLocation>
</comment>
<evidence type="ECO:0000313" key="8">
    <source>
        <dbReference type="EMBL" id="KAJ7772235.1"/>
    </source>
</evidence>
<feature type="domain" description="Major facilitator superfamily (MFS) profile" evidence="7">
    <location>
        <begin position="51"/>
        <end position="518"/>
    </location>
</feature>
<keyword evidence="3 6" id="KW-1133">Transmembrane helix</keyword>
<dbReference type="Proteomes" id="UP001215598">
    <property type="component" value="Unassembled WGS sequence"/>
</dbReference>
<dbReference type="InterPro" id="IPR011701">
    <property type="entry name" value="MFS"/>
</dbReference>
<organism evidence="8 9">
    <name type="scientific">Mycena metata</name>
    <dbReference type="NCBI Taxonomy" id="1033252"/>
    <lineage>
        <taxon>Eukaryota</taxon>
        <taxon>Fungi</taxon>
        <taxon>Dikarya</taxon>
        <taxon>Basidiomycota</taxon>
        <taxon>Agaricomycotina</taxon>
        <taxon>Agaricomycetes</taxon>
        <taxon>Agaricomycetidae</taxon>
        <taxon>Agaricales</taxon>
        <taxon>Marasmiineae</taxon>
        <taxon>Mycenaceae</taxon>
        <taxon>Mycena</taxon>
    </lineage>
</organism>
<feature type="transmembrane region" description="Helical" evidence="6">
    <location>
        <begin position="296"/>
        <end position="317"/>
    </location>
</feature>
<accession>A0AAD7NR78</accession>
<evidence type="ECO:0000256" key="1">
    <source>
        <dbReference type="ARBA" id="ARBA00004141"/>
    </source>
</evidence>
<feature type="transmembrane region" description="Helical" evidence="6">
    <location>
        <begin position="494"/>
        <end position="513"/>
    </location>
</feature>
<evidence type="ECO:0000256" key="6">
    <source>
        <dbReference type="SAM" id="Phobius"/>
    </source>
</evidence>
<feature type="transmembrane region" description="Helical" evidence="6">
    <location>
        <begin position="85"/>
        <end position="108"/>
    </location>
</feature>
<evidence type="ECO:0000259" key="7">
    <source>
        <dbReference type="PROSITE" id="PS50850"/>
    </source>
</evidence>
<feature type="transmembrane region" description="Helical" evidence="6">
    <location>
        <begin position="420"/>
        <end position="443"/>
    </location>
</feature>
<feature type="region of interest" description="Disordered" evidence="5">
    <location>
        <begin position="529"/>
        <end position="549"/>
    </location>
</feature>
<feature type="transmembrane region" description="Helical" evidence="6">
    <location>
        <begin position="329"/>
        <end position="350"/>
    </location>
</feature>
<evidence type="ECO:0000256" key="3">
    <source>
        <dbReference type="ARBA" id="ARBA00022989"/>
    </source>
</evidence>
<proteinExistence type="predicted"/>
<dbReference type="PROSITE" id="PS50850">
    <property type="entry name" value="MFS"/>
    <property type="match status" value="1"/>
</dbReference>
<dbReference type="EMBL" id="JARKIB010000014">
    <property type="protein sequence ID" value="KAJ7772235.1"/>
    <property type="molecule type" value="Genomic_DNA"/>
</dbReference>
<evidence type="ECO:0000256" key="4">
    <source>
        <dbReference type="ARBA" id="ARBA00023136"/>
    </source>
</evidence>
<sequence>MRIRQLVLSKPATSNVHGRDFGHVSTKLAHHGNHIDTGRSREEAGVGVLVVHPVEIFRRLTHTFPRTAVSTALPTIVEHLHGSDFIWVGSAYTVASTAILPTIGALVSTIGRKRGLLTFIAFFALGSAICGSAQNLNMLIAGRVVQGIGGGGCISTAEIIYADLIPLPERGKFLGATASVWAFACAIGPPIGGALSGSNWRWLFFLNLPLCGIAFLLVILFLEDHTPHERLRSMTLSVDWIGLGCLIAGTVAMTIGLAGAGFQHPWGSKQVLVPFCIGAAAFCTLLPRNEPNDNEYIGTCIHGIVSMAAIFYTPVYFQACQLASPIRSGVDFLSVAIVVPVAGILAGVSVELSKRYRPQNCVGWVLIVVGFGLLTMLGKESKAPAYIGLQTILGSGLGIIWVSAQFAILAPLPFSNNAHALGFFIFVRCFSQTWGIVVGGTILQNTLRARLPAEFLDTFGSKAQLTYAIIPQLVSLPEELRDQVRDVFAEGMRTIWYTMLGISVMGLLSCLLMSEVKMRNALDERWELNGTDNGGRLPDGGMDTPAAEK</sequence>
<dbReference type="Gene3D" id="1.20.1250.20">
    <property type="entry name" value="MFS general substrate transporter like domains"/>
    <property type="match status" value="1"/>
</dbReference>
<feature type="transmembrane region" description="Helical" evidence="6">
    <location>
        <begin position="115"/>
        <end position="134"/>
    </location>
</feature>
<dbReference type="GO" id="GO:0022857">
    <property type="term" value="F:transmembrane transporter activity"/>
    <property type="evidence" value="ECO:0007669"/>
    <property type="project" value="InterPro"/>
</dbReference>
<dbReference type="AlphaFoldDB" id="A0AAD7NR78"/>
<dbReference type="InterPro" id="IPR036259">
    <property type="entry name" value="MFS_trans_sf"/>
</dbReference>
<dbReference type="SUPFAM" id="SSF103473">
    <property type="entry name" value="MFS general substrate transporter"/>
    <property type="match status" value="1"/>
</dbReference>
<evidence type="ECO:0000313" key="9">
    <source>
        <dbReference type="Proteomes" id="UP001215598"/>
    </source>
</evidence>
<dbReference type="Pfam" id="PF07690">
    <property type="entry name" value="MFS_1"/>
    <property type="match status" value="1"/>
</dbReference>
<dbReference type="InterPro" id="IPR020846">
    <property type="entry name" value="MFS_dom"/>
</dbReference>
<dbReference type="PANTHER" id="PTHR23501">
    <property type="entry name" value="MAJOR FACILITATOR SUPERFAMILY"/>
    <property type="match status" value="1"/>
</dbReference>
<feature type="transmembrane region" description="Helical" evidence="6">
    <location>
        <begin position="140"/>
        <end position="161"/>
    </location>
</feature>
<name>A0AAD7NR78_9AGAR</name>
<dbReference type="GO" id="GO:0005886">
    <property type="term" value="C:plasma membrane"/>
    <property type="evidence" value="ECO:0007669"/>
    <property type="project" value="TreeGrafter"/>
</dbReference>
<keyword evidence="2 6" id="KW-0812">Transmembrane</keyword>
<comment type="caution">
    <text evidence="8">The sequence shown here is derived from an EMBL/GenBank/DDBJ whole genome shotgun (WGS) entry which is preliminary data.</text>
</comment>
<feature type="transmembrane region" description="Helical" evidence="6">
    <location>
        <begin position="385"/>
        <end position="408"/>
    </location>
</feature>
<keyword evidence="9" id="KW-1185">Reference proteome</keyword>